<evidence type="ECO:0000256" key="1">
    <source>
        <dbReference type="SAM" id="MobiDB-lite"/>
    </source>
</evidence>
<name>A0AA37UGV5_9MICO</name>
<feature type="compositionally biased region" description="Pro residues" evidence="1">
    <location>
        <begin position="89"/>
        <end position="106"/>
    </location>
</feature>
<sequence>MSAPSRPTALAGRRRLLLAVVPLLVLVVAAVLVLGGARTDRPAADGGSSSPHAGHSPSAPVDSRDEADGDAGPTATPGADDPATTATPGPAPSPTGTPVPDPPAPPDGHAMAAPTQTGLLEVANAPAAEVRSGADALGEPRGAIDPSEVVESAASLGGCHPGYGAAGQCLPLIPPSMAAHAAEMVDAGLELSSMPHPWTCTELLTYFPDGIAVRAGSDPAEADPFGLDLEGDGVACVAA</sequence>
<proteinExistence type="predicted"/>
<keyword evidence="3" id="KW-1185">Reference proteome</keyword>
<reference evidence="2" key="1">
    <citation type="journal article" date="2014" name="Int. J. Syst. Evol. Microbiol.">
        <title>Complete genome sequence of Corynebacterium casei LMG S-19264T (=DSM 44701T), isolated from a smear-ripened cheese.</title>
        <authorList>
            <consortium name="US DOE Joint Genome Institute (JGI-PGF)"/>
            <person name="Walter F."/>
            <person name="Albersmeier A."/>
            <person name="Kalinowski J."/>
            <person name="Ruckert C."/>
        </authorList>
    </citation>
    <scope>NUCLEOTIDE SEQUENCE</scope>
    <source>
        <strain evidence="2">NBRC 112290</strain>
    </source>
</reference>
<reference evidence="2" key="2">
    <citation type="submission" date="2023-02" db="EMBL/GenBank/DDBJ databases">
        <authorList>
            <person name="Sun Q."/>
            <person name="Mori K."/>
        </authorList>
    </citation>
    <scope>NUCLEOTIDE SEQUENCE</scope>
    <source>
        <strain evidence="2">NBRC 112290</strain>
    </source>
</reference>
<evidence type="ECO:0008006" key="4">
    <source>
        <dbReference type="Google" id="ProtNLM"/>
    </source>
</evidence>
<dbReference type="EMBL" id="BSUM01000001">
    <property type="protein sequence ID" value="GMA30423.1"/>
    <property type="molecule type" value="Genomic_DNA"/>
</dbReference>
<accession>A0AA37UGV5</accession>
<evidence type="ECO:0000313" key="2">
    <source>
        <dbReference type="EMBL" id="GMA30423.1"/>
    </source>
</evidence>
<dbReference type="AlphaFoldDB" id="A0AA37UGV5"/>
<dbReference type="Proteomes" id="UP001157161">
    <property type="component" value="Unassembled WGS sequence"/>
</dbReference>
<comment type="caution">
    <text evidence="2">The sequence shown here is derived from an EMBL/GenBank/DDBJ whole genome shotgun (WGS) entry which is preliminary data.</text>
</comment>
<feature type="compositionally biased region" description="Low complexity" evidence="1">
    <location>
        <begin position="70"/>
        <end position="88"/>
    </location>
</feature>
<organism evidence="2 3">
    <name type="scientific">Litorihabitans aurantiacus</name>
    <dbReference type="NCBI Taxonomy" id="1930061"/>
    <lineage>
        <taxon>Bacteria</taxon>
        <taxon>Bacillati</taxon>
        <taxon>Actinomycetota</taxon>
        <taxon>Actinomycetes</taxon>
        <taxon>Micrococcales</taxon>
        <taxon>Beutenbergiaceae</taxon>
        <taxon>Litorihabitans</taxon>
    </lineage>
</organism>
<evidence type="ECO:0000313" key="3">
    <source>
        <dbReference type="Proteomes" id="UP001157161"/>
    </source>
</evidence>
<feature type="region of interest" description="Disordered" evidence="1">
    <location>
        <begin position="41"/>
        <end position="112"/>
    </location>
</feature>
<protein>
    <recommendedName>
        <fullName evidence="4">Excalibur calcium-binding domain-containing protein</fullName>
    </recommendedName>
</protein>
<gene>
    <name evidence="2" type="ORF">GCM10025875_04150</name>
</gene>
<dbReference type="RefSeq" id="WP_284249051.1">
    <property type="nucleotide sequence ID" value="NZ_BSUM01000001.1"/>
</dbReference>
<feature type="compositionally biased region" description="Low complexity" evidence="1">
    <location>
        <begin position="44"/>
        <end position="60"/>
    </location>
</feature>